<dbReference type="SUPFAM" id="SSF53098">
    <property type="entry name" value="Ribonuclease H-like"/>
    <property type="match status" value="1"/>
</dbReference>
<gene>
    <name evidence="3" type="primary">AlNc14C123G6743</name>
    <name evidence="3" type="ORF">ALNC14_076100</name>
</gene>
<dbReference type="GO" id="GO:0003676">
    <property type="term" value="F:nucleic acid binding"/>
    <property type="evidence" value="ECO:0007669"/>
    <property type="project" value="InterPro"/>
</dbReference>
<proteinExistence type="predicted"/>
<reference evidence="3" key="1">
    <citation type="journal article" date="2011" name="PLoS Biol.">
        <title>Gene gain and loss during evolution of obligate parasitism in the white rust pathogen of Arabidopsis thaliana.</title>
        <authorList>
            <person name="Kemen E."/>
            <person name="Gardiner A."/>
            <person name="Schultz-Larsen T."/>
            <person name="Kemen A.C."/>
            <person name="Balmuth A.L."/>
            <person name="Robert-Seilaniantz A."/>
            <person name="Bailey K."/>
            <person name="Holub E."/>
            <person name="Studholme D.J."/>
            <person name="Maclean D."/>
            <person name="Jones J.D."/>
        </authorList>
    </citation>
    <scope>NUCLEOTIDE SEQUENCE</scope>
</reference>
<organism evidence="3">
    <name type="scientific">Albugo laibachii Nc14</name>
    <dbReference type="NCBI Taxonomy" id="890382"/>
    <lineage>
        <taxon>Eukaryota</taxon>
        <taxon>Sar</taxon>
        <taxon>Stramenopiles</taxon>
        <taxon>Oomycota</taxon>
        <taxon>Peronosporomycetes</taxon>
        <taxon>Albuginales</taxon>
        <taxon>Albuginaceae</taxon>
        <taxon>Albugo</taxon>
    </lineage>
</organism>
<dbReference type="Gene3D" id="3.30.420.10">
    <property type="entry name" value="Ribonuclease H-like superfamily/Ribonuclease H"/>
    <property type="match status" value="1"/>
</dbReference>
<dbReference type="InterPro" id="IPR002562">
    <property type="entry name" value="3'-5'_exonuclease_dom"/>
</dbReference>
<accession>F0WJL8</accession>
<evidence type="ECO:0000256" key="1">
    <source>
        <dbReference type="SAM" id="Coils"/>
    </source>
</evidence>
<dbReference type="Pfam" id="PF01612">
    <property type="entry name" value="DNA_pol_A_exo1"/>
    <property type="match status" value="1"/>
</dbReference>
<keyword evidence="1" id="KW-0175">Coiled coil</keyword>
<dbReference type="PANTHER" id="PTHR47765">
    <property type="entry name" value="3'-5' EXONUCLEASE DOMAIN-CONTAINING PROTEIN"/>
    <property type="match status" value="1"/>
</dbReference>
<dbReference type="GO" id="GO:0006139">
    <property type="term" value="P:nucleobase-containing compound metabolic process"/>
    <property type="evidence" value="ECO:0007669"/>
    <property type="project" value="InterPro"/>
</dbReference>
<dbReference type="InterPro" id="IPR011990">
    <property type="entry name" value="TPR-like_helical_dom_sf"/>
</dbReference>
<dbReference type="SMART" id="SM00474">
    <property type="entry name" value="35EXOc"/>
    <property type="match status" value="1"/>
</dbReference>
<dbReference type="PANTHER" id="PTHR47765:SF2">
    <property type="entry name" value="EXONUCLEASE MUT-7 HOMOLOG"/>
    <property type="match status" value="1"/>
</dbReference>
<dbReference type="AlphaFoldDB" id="F0WJL8"/>
<dbReference type="GO" id="GO:0008408">
    <property type="term" value="F:3'-5' exonuclease activity"/>
    <property type="evidence" value="ECO:0007669"/>
    <property type="project" value="InterPro"/>
</dbReference>
<dbReference type="HOGENOM" id="CLU_005267_0_0_1"/>
<feature type="domain" description="3'-5' exonuclease" evidence="2">
    <location>
        <begin position="879"/>
        <end position="1067"/>
    </location>
</feature>
<evidence type="ECO:0000313" key="3">
    <source>
        <dbReference type="EMBL" id="CCA21467.1"/>
    </source>
</evidence>
<dbReference type="InterPro" id="IPR052408">
    <property type="entry name" value="Exonuclease_MUT-7-like"/>
</dbReference>
<protein>
    <submittedName>
        <fullName evidence="3">Uncharacterized protein AlNc14C123G6743</fullName>
    </submittedName>
</protein>
<dbReference type="Gene3D" id="1.25.40.10">
    <property type="entry name" value="Tetratricopeptide repeat domain"/>
    <property type="match status" value="1"/>
</dbReference>
<dbReference type="EMBL" id="FR824168">
    <property type="protein sequence ID" value="CCA21467.1"/>
    <property type="molecule type" value="Genomic_DNA"/>
</dbReference>
<reference evidence="3" key="2">
    <citation type="submission" date="2011-02" db="EMBL/GenBank/DDBJ databases">
        <authorList>
            <person name="MacLean D."/>
        </authorList>
    </citation>
    <scope>NUCLEOTIDE SEQUENCE</scope>
</reference>
<evidence type="ECO:0000259" key="2">
    <source>
        <dbReference type="SMART" id="SM00474"/>
    </source>
</evidence>
<dbReference type="InterPro" id="IPR036397">
    <property type="entry name" value="RNaseH_sf"/>
</dbReference>
<feature type="coiled-coil region" evidence="1">
    <location>
        <begin position="176"/>
        <end position="203"/>
    </location>
</feature>
<dbReference type="InterPro" id="IPR012337">
    <property type="entry name" value="RNaseH-like_sf"/>
</dbReference>
<sequence>MLMRPLFRWLKLAFRCGGDHKYINISFEYAEWLIQLSRHGNHRRELPAMVHIQANYALNTIITASQRANSLAPALRVFEMLLANDYKPDVFAYTALIDVLARNGDIQAADIVRCGAVLLSPPNIVTFTTLIRAIALTDTKPCQECMVLLEHAREDGQFDVSLYLEILKACALRRCLLTANLALERLKASLEIAKEEKSKFDALRNDQQFIDALASVLYSQEKQETIMEKWLSQDLVRPSERDRILAVPHAADHVDVNKSHGCLGRQTPESVRRTVLQHDIDRLLDRLQVGTPVSGSDFDTLIHQCRKRKWRHQVGMVLKTMWELSYHGYRKHRQNEETSVLVAGDTFSLHSGFLLDIPPQPHFRPTTRTYAFAIDAVLCSGDENMAWILFKEMEDTQVCIRRDFKVYRKYVQGCYALNNREHIAEMLECAQRDGVRFTRRMKIEIVRLFGTEHNEGLDIIANKILLLQSSQPLLRCEEMDQQKLIEELIMSCALMRNADGVLKCIDTVFTLGYQKSWRTEMATLISCLTHTFEEAKRALHSFQDLGILFHIPTYESILREIYCKFTRRGGILDDDSRSATIKIVLARSAIFEYAMRDSGKLQEEDISKSHECKEPLCYWSRRSQYHCAAIMFLQHFIEAFSCLRDKEAKVQFQSDVWKALSIADDAHLFSMQMIASLRFFGLNYRVQGKFAKQILGSGAFKELEFKNSHAEYCWSVLTDLSIHIVKEIDDVFKLHKRDPNRMVEFCRDGLEKDNLDKTVAYLANTSTFHTLDTAEALIINFGKHSRIMRRVFIRQLVAMMGAQTQLDGSAMVDSILVKNIGPNNVEILLKAIRELGMNDDEEFRSLLFSIIRSQASSTTSALPLPEAKLLKIPLPTEGVILVDSEAKLREAHKVLVSSIHPVQKIAIDSEWRPETSRKSMSSKCSIVQIACKDHSFIFDLMTLKMKDMETMFAHLLQSTEIVKLVYNFQGDLKRLKYSFPEAACFEEIRNVVDLAKPDPILAAENNLARKSRGLSDLAKSSLGFPLCKRMQRSDWEQRPLSSAQIEYAALDAYVLLMIYERLREIGDQA</sequence>
<name>F0WJL8_9STRA</name>